<feature type="compositionally biased region" description="Polar residues" evidence="1">
    <location>
        <begin position="79"/>
        <end position="94"/>
    </location>
</feature>
<keyword evidence="3" id="KW-1185">Reference proteome</keyword>
<proteinExistence type="predicted"/>
<feature type="region of interest" description="Disordered" evidence="1">
    <location>
        <begin position="107"/>
        <end position="128"/>
    </location>
</feature>
<dbReference type="GO" id="GO:0009116">
    <property type="term" value="P:nucleoside metabolic process"/>
    <property type="evidence" value="ECO:0007669"/>
    <property type="project" value="InterPro"/>
</dbReference>
<gene>
    <name evidence="2" type="ORF">LVIROSA_LOCUS27745</name>
</gene>
<comment type="caution">
    <text evidence="2">The sequence shown here is derived from an EMBL/GenBank/DDBJ whole genome shotgun (WGS) entry which is preliminary data.</text>
</comment>
<dbReference type="PANTHER" id="PTHR46994:SF3">
    <property type="entry name" value="NUCLEOSIDE PHOSPHORYLASE-RELATED"/>
    <property type="match status" value="1"/>
</dbReference>
<feature type="compositionally biased region" description="Low complexity" evidence="1">
    <location>
        <begin position="111"/>
        <end position="126"/>
    </location>
</feature>
<dbReference type="Proteomes" id="UP001157418">
    <property type="component" value="Unassembled WGS sequence"/>
</dbReference>
<reference evidence="2 3" key="1">
    <citation type="submission" date="2022-01" db="EMBL/GenBank/DDBJ databases">
        <authorList>
            <person name="Xiong W."/>
            <person name="Schranz E."/>
        </authorList>
    </citation>
    <scope>NUCLEOTIDE SEQUENCE [LARGE SCALE GENOMIC DNA]</scope>
</reference>
<evidence type="ECO:0000313" key="2">
    <source>
        <dbReference type="EMBL" id="CAH1441705.1"/>
    </source>
</evidence>
<name>A0AAU9NW48_9ASTR</name>
<protein>
    <submittedName>
        <fullName evidence="2">Uncharacterized protein</fullName>
    </submittedName>
</protein>
<dbReference type="Gene3D" id="3.40.50.1580">
    <property type="entry name" value="Nucleoside phosphorylase domain"/>
    <property type="match status" value="1"/>
</dbReference>
<evidence type="ECO:0000256" key="1">
    <source>
        <dbReference type="SAM" id="MobiDB-lite"/>
    </source>
</evidence>
<dbReference type="InterPro" id="IPR035994">
    <property type="entry name" value="Nucleoside_phosphorylase_sf"/>
</dbReference>
<dbReference type="EMBL" id="CAKMRJ010005412">
    <property type="protein sequence ID" value="CAH1441705.1"/>
    <property type="molecule type" value="Genomic_DNA"/>
</dbReference>
<sequence>MATLPLGDDKRPITTILIFAAMDSEALPVVEHFKLSRDDGTLFPLSVPWIGYHGCYKDLNLNVIYPGKDPDFDADSETEPNNNKLESEAVPTSTRCQKPPELMLYCPDTPSQPSQQLSSHSSPSPVEELESPVMFSRFPIVATFISPSLPPSAKKHHHKHLLRLLLTFSTPTTPI</sequence>
<dbReference type="GO" id="GO:0008930">
    <property type="term" value="F:methylthioadenosine nucleosidase activity"/>
    <property type="evidence" value="ECO:0007669"/>
    <property type="project" value="InterPro"/>
</dbReference>
<organism evidence="2 3">
    <name type="scientific">Lactuca virosa</name>
    <dbReference type="NCBI Taxonomy" id="75947"/>
    <lineage>
        <taxon>Eukaryota</taxon>
        <taxon>Viridiplantae</taxon>
        <taxon>Streptophyta</taxon>
        <taxon>Embryophyta</taxon>
        <taxon>Tracheophyta</taxon>
        <taxon>Spermatophyta</taxon>
        <taxon>Magnoliopsida</taxon>
        <taxon>eudicotyledons</taxon>
        <taxon>Gunneridae</taxon>
        <taxon>Pentapetalae</taxon>
        <taxon>asterids</taxon>
        <taxon>campanulids</taxon>
        <taxon>Asterales</taxon>
        <taxon>Asteraceae</taxon>
        <taxon>Cichorioideae</taxon>
        <taxon>Cichorieae</taxon>
        <taxon>Lactucinae</taxon>
        <taxon>Lactuca</taxon>
    </lineage>
</organism>
<feature type="region of interest" description="Disordered" evidence="1">
    <location>
        <begin position="72"/>
        <end position="94"/>
    </location>
</feature>
<evidence type="ECO:0000313" key="3">
    <source>
        <dbReference type="Proteomes" id="UP001157418"/>
    </source>
</evidence>
<dbReference type="InterPro" id="IPR044580">
    <property type="entry name" value="MTAN"/>
</dbReference>
<dbReference type="AlphaFoldDB" id="A0AAU9NW48"/>
<accession>A0AAU9NW48</accession>
<dbReference type="GO" id="GO:0019509">
    <property type="term" value="P:L-methionine salvage from methylthioadenosine"/>
    <property type="evidence" value="ECO:0007669"/>
    <property type="project" value="InterPro"/>
</dbReference>
<dbReference type="PANTHER" id="PTHR46994">
    <property type="entry name" value="5'-METHYLTHIOADENOSINE/S-ADENOSYLHOMOCYSTEINE NUCLEOSIDASE 1"/>
    <property type="match status" value="1"/>
</dbReference>